<dbReference type="Gene3D" id="1.25.10.10">
    <property type="entry name" value="Leucine-rich Repeat Variant"/>
    <property type="match status" value="1"/>
</dbReference>
<dbReference type="GO" id="GO:0005049">
    <property type="term" value="F:nuclear export signal receptor activity"/>
    <property type="evidence" value="ECO:0007669"/>
    <property type="project" value="InterPro"/>
</dbReference>
<dbReference type="EMBL" id="JWZX01001908">
    <property type="protein sequence ID" value="KOO31880.1"/>
    <property type="molecule type" value="Genomic_DNA"/>
</dbReference>
<dbReference type="AlphaFoldDB" id="A0A0M0JZ86"/>
<evidence type="ECO:0000256" key="5">
    <source>
        <dbReference type="ARBA" id="ARBA00022490"/>
    </source>
</evidence>
<keyword evidence="6" id="KW-0653">Protein transport</keyword>
<comment type="similarity">
    <text evidence="3">Belongs to the exportin family.</text>
</comment>
<evidence type="ECO:0000256" key="1">
    <source>
        <dbReference type="ARBA" id="ARBA00004123"/>
    </source>
</evidence>
<feature type="region of interest" description="Disordered" evidence="9">
    <location>
        <begin position="473"/>
        <end position="499"/>
    </location>
</feature>
<keyword evidence="4" id="KW-0813">Transport</keyword>
<gene>
    <name evidence="10" type="ORF">Ctob_013522</name>
</gene>
<feature type="coiled-coil region" evidence="8">
    <location>
        <begin position="799"/>
        <end position="826"/>
    </location>
</feature>
<evidence type="ECO:0000256" key="3">
    <source>
        <dbReference type="ARBA" id="ARBA00009466"/>
    </source>
</evidence>
<dbReference type="PANTHER" id="PTHR21452:SF4">
    <property type="entry name" value="EXPORTIN-6"/>
    <property type="match status" value="1"/>
</dbReference>
<evidence type="ECO:0000256" key="6">
    <source>
        <dbReference type="ARBA" id="ARBA00022927"/>
    </source>
</evidence>
<dbReference type="GO" id="GO:0006611">
    <property type="term" value="P:protein export from nucleus"/>
    <property type="evidence" value="ECO:0007669"/>
    <property type="project" value="InterPro"/>
</dbReference>
<dbReference type="InterPro" id="IPR011989">
    <property type="entry name" value="ARM-like"/>
</dbReference>
<protein>
    <submittedName>
        <fullName evidence="10">Uncharacterized protein</fullName>
    </submittedName>
</protein>
<name>A0A0M0JZ86_9EUKA</name>
<evidence type="ECO:0000256" key="2">
    <source>
        <dbReference type="ARBA" id="ARBA00004496"/>
    </source>
</evidence>
<dbReference type="PANTHER" id="PTHR21452">
    <property type="entry name" value="EXPORTIN-6"/>
    <property type="match status" value="1"/>
</dbReference>
<sequence>MQAPDPIVALVQQAMHELHAPSTAEPRRRELQAVLHRERERAASTPELRAVWRGVIGGGGSSTQDELLLWFALSCISSSLADAGGPSIAADERLHLKASLQALLLGPAAASVPVSSRSKGELLLAQLARVAWPAEEPTLLHEMLALLRQPGPTRSLGARLLSAVVDEFGARPGERPSVQATRQEALLAFLPDAHAALTEALHSEAASAGTPGATPCLDASRALLSFGRVRDGASTGARAFTEAEVRSAPLLLRAVAVHLVPRAPARDAQAAIAALGVVSELCELKDPQCAALLAPLVPPLVASVQQLASAPMPPFGLDEDALDDLENALCYACEPLYGWLLGPHLAMPAAVQPLLAALWTHSLRASPTQLRRCVALSEAVLDRALAQEALESAHEGGLHRVPSQLAEALLPCARALVEWLLLSRSAPAANAFAEEALETADAASARAAEEADGGAHALALAALAVRALAGGSSGDDDAEGADGGASAVGGFHRRREGEEAEEGLEGFVSDVRLLLCRMASFHGAAVLTFLSEVLTMLLAQLPGALSTARPTDSCPSRYHVALDVGTLAGLLAAALPAATAASADPLSSLPIAAVCQMLLQPLEGPAPDTARSPEACHVELSLLYPLSELCAVLGAALGEPWKALMADEVRLSSVMGLLAAGLSQPSDLPAARQALQTIVQLHERWASGGAVGVVKAALAVGSGAGGGPTAAQLEHALQLRCLILQARLEPSLETLHEDATDALHAALTAEARRTAPDATDALGAQGPAKRLRMSALSIAPLVTLHHQLQDGFHQQSSRLQSVTLRVQEAEQRVAELQAELRSVSHDIVLCESAHQDAAAGVAVLRARVDHINRSNQLIADLEKQSHTRHAEKRKAFERQLRQQNEEVYEQRRELEEAKRDVFLDDVAQLVFAQEQAFVRLHESLTCTSQDEADAIFDEADAAIRADEALRGRIDSSKDAKRVCAAQSETDRSMMTV</sequence>
<evidence type="ECO:0000313" key="10">
    <source>
        <dbReference type="EMBL" id="KOO31880.1"/>
    </source>
</evidence>
<dbReference type="GO" id="GO:0005737">
    <property type="term" value="C:cytoplasm"/>
    <property type="evidence" value="ECO:0007669"/>
    <property type="project" value="UniProtKB-SubCell"/>
</dbReference>
<keyword evidence="5" id="KW-0963">Cytoplasm</keyword>
<comment type="subcellular location">
    <subcellularLocation>
        <location evidence="2">Cytoplasm</location>
    </subcellularLocation>
    <subcellularLocation>
        <location evidence="1">Nucleus</location>
    </subcellularLocation>
</comment>
<proteinExistence type="inferred from homology"/>
<keyword evidence="11" id="KW-1185">Reference proteome</keyword>
<organism evidence="10 11">
    <name type="scientific">Chrysochromulina tobinii</name>
    <dbReference type="NCBI Taxonomy" id="1460289"/>
    <lineage>
        <taxon>Eukaryota</taxon>
        <taxon>Haptista</taxon>
        <taxon>Haptophyta</taxon>
        <taxon>Prymnesiophyceae</taxon>
        <taxon>Prymnesiales</taxon>
        <taxon>Chrysochromulinaceae</taxon>
        <taxon>Chrysochromulina</taxon>
    </lineage>
</organism>
<evidence type="ECO:0000256" key="7">
    <source>
        <dbReference type="ARBA" id="ARBA00023242"/>
    </source>
</evidence>
<dbReference type="Proteomes" id="UP000037460">
    <property type="component" value="Unassembled WGS sequence"/>
</dbReference>
<evidence type="ECO:0000256" key="8">
    <source>
        <dbReference type="SAM" id="Coils"/>
    </source>
</evidence>
<keyword evidence="7" id="KW-0539">Nucleus</keyword>
<evidence type="ECO:0000256" key="9">
    <source>
        <dbReference type="SAM" id="MobiDB-lite"/>
    </source>
</evidence>
<dbReference type="InterPro" id="IPR040016">
    <property type="entry name" value="XPO6"/>
</dbReference>
<reference evidence="11" key="1">
    <citation type="journal article" date="2015" name="PLoS Genet.">
        <title>Genome Sequence and Transcriptome Analyses of Chrysochromulina tobin: Metabolic Tools for Enhanced Algal Fitness in the Prominent Order Prymnesiales (Haptophyceae).</title>
        <authorList>
            <person name="Hovde B.T."/>
            <person name="Deodato C.R."/>
            <person name="Hunsperger H.M."/>
            <person name="Ryken S.A."/>
            <person name="Yost W."/>
            <person name="Jha R.K."/>
            <person name="Patterson J."/>
            <person name="Monnat R.J. Jr."/>
            <person name="Barlow S.B."/>
            <person name="Starkenburg S.R."/>
            <person name="Cattolico R.A."/>
        </authorList>
    </citation>
    <scope>NUCLEOTIDE SEQUENCE</scope>
    <source>
        <strain evidence="11">CCMP291</strain>
    </source>
</reference>
<evidence type="ECO:0000256" key="4">
    <source>
        <dbReference type="ARBA" id="ARBA00022448"/>
    </source>
</evidence>
<feature type="coiled-coil region" evidence="8">
    <location>
        <begin position="866"/>
        <end position="900"/>
    </location>
</feature>
<comment type="caution">
    <text evidence="10">The sequence shown here is derived from an EMBL/GenBank/DDBJ whole genome shotgun (WGS) entry which is preliminary data.</text>
</comment>
<evidence type="ECO:0000313" key="11">
    <source>
        <dbReference type="Proteomes" id="UP000037460"/>
    </source>
</evidence>
<keyword evidence="8" id="KW-0175">Coiled coil</keyword>
<dbReference type="GO" id="GO:0005634">
    <property type="term" value="C:nucleus"/>
    <property type="evidence" value="ECO:0007669"/>
    <property type="project" value="UniProtKB-SubCell"/>
</dbReference>
<accession>A0A0M0JZ86</accession>